<evidence type="ECO:0000256" key="1">
    <source>
        <dbReference type="ARBA" id="ARBA00008748"/>
    </source>
</evidence>
<evidence type="ECO:0000256" key="4">
    <source>
        <dbReference type="ARBA" id="ARBA00022777"/>
    </source>
</evidence>
<protein>
    <recommendedName>
        <fullName evidence="6">Acetate kinase</fullName>
        <ecNumber evidence="6">2.7.2.1</ecNumber>
    </recommendedName>
    <alternativeName>
        <fullName evidence="6">Acetokinase</fullName>
    </alternativeName>
</protein>
<dbReference type="PIRSF" id="PIRSF000722">
    <property type="entry name" value="Acetate_prop_kin"/>
    <property type="match status" value="1"/>
</dbReference>
<evidence type="ECO:0000313" key="9">
    <source>
        <dbReference type="Proteomes" id="UP000198635"/>
    </source>
</evidence>
<comment type="subunit">
    <text evidence="6">Homodimer.</text>
</comment>
<dbReference type="InterPro" id="IPR023865">
    <property type="entry name" value="Aliphatic_acid_kinase_CS"/>
</dbReference>
<dbReference type="AlphaFoldDB" id="A0A1I3WG83"/>
<sequence>MKIFVVNSGSSSLKYQLLDMDNGAVMTTGLVERIGDTMGKVSQKSWPGTDREAEVEREVAFPDHRAAMHTVVDLVTGADTGVIASSAEINAIGHRVVQGGETLFQSTLIDDDVVEKIRENCHLSPLHNPANLVGIEVARELFAGVPQVAVFDTEFHQTMPAEAFMYPIPYELYEELKIRRYGFHGTSHRYVAQQAAAMLGKAEDEVNLVTLHLGNGCSMAAVRGGKCIDTSMGLTPLAGVMMGTRSGDIDPAILPFLMKEKGLSMDEVDSILNKQSGLKGICGMNDMRDIHSAADKGDKKAALAVDMFVYRIKKYIGAYYAVTGPLDALVFTAGIGENDEIVRARVCANLEHLGISIDPALNAGRKKVATAVQADGSKVAILVIPTNEELAIAKATLSVLK</sequence>
<feature type="binding site" evidence="6">
    <location>
        <begin position="286"/>
        <end position="288"/>
    </location>
    <ligand>
        <name>ATP</name>
        <dbReference type="ChEBI" id="CHEBI:30616"/>
    </ligand>
</feature>
<evidence type="ECO:0000256" key="7">
    <source>
        <dbReference type="RuleBase" id="RU003835"/>
    </source>
</evidence>
<comment type="similarity">
    <text evidence="1 6 7">Belongs to the acetokinase family.</text>
</comment>
<dbReference type="GO" id="GO:0005524">
    <property type="term" value="F:ATP binding"/>
    <property type="evidence" value="ECO:0007669"/>
    <property type="project" value="UniProtKB-KW"/>
</dbReference>
<keyword evidence="4 6" id="KW-0418">Kinase</keyword>
<dbReference type="PROSITE" id="PS01076">
    <property type="entry name" value="ACETATE_KINASE_2"/>
    <property type="match status" value="1"/>
</dbReference>
<dbReference type="STRING" id="52560.SAMN04488082_11312"/>
<feature type="active site" description="Proton donor/acceptor" evidence="6">
    <location>
        <position position="152"/>
    </location>
</feature>
<dbReference type="SUPFAM" id="SSF53067">
    <property type="entry name" value="Actin-like ATPase domain"/>
    <property type="match status" value="2"/>
</dbReference>
<organism evidence="8 9">
    <name type="scientific">Desulfomicrobium apsheronum</name>
    <dbReference type="NCBI Taxonomy" id="52560"/>
    <lineage>
        <taxon>Bacteria</taxon>
        <taxon>Pseudomonadati</taxon>
        <taxon>Thermodesulfobacteriota</taxon>
        <taxon>Desulfovibrionia</taxon>
        <taxon>Desulfovibrionales</taxon>
        <taxon>Desulfomicrobiaceae</taxon>
        <taxon>Desulfomicrobium</taxon>
    </lineage>
</organism>
<comment type="function">
    <text evidence="6">Catalyzes the formation of acetyl phosphate from acetate and ATP. Can also catalyze the reverse reaction.</text>
</comment>
<keyword evidence="5 6" id="KW-0067">ATP-binding</keyword>
<dbReference type="GO" id="GO:0005737">
    <property type="term" value="C:cytoplasm"/>
    <property type="evidence" value="ECO:0007669"/>
    <property type="project" value="UniProtKB-SubCell"/>
</dbReference>
<comment type="subcellular location">
    <subcellularLocation>
        <location evidence="6">Cytoplasm</location>
    </subcellularLocation>
</comment>
<keyword evidence="6" id="KW-0963">Cytoplasm</keyword>
<dbReference type="InterPro" id="IPR000890">
    <property type="entry name" value="Aliphatic_acid_kin_short-chain"/>
</dbReference>
<dbReference type="UniPathway" id="UPA00340">
    <property type="reaction ID" value="UER00458"/>
</dbReference>
<comment type="pathway">
    <text evidence="6">Metabolic intermediate biosynthesis; acetyl-CoA biosynthesis; acetyl-CoA from acetate: step 1/2.</text>
</comment>
<evidence type="ECO:0000313" key="8">
    <source>
        <dbReference type="EMBL" id="SFK06173.1"/>
    </source>
</evidence>
<comment type="catalytic activity">
    <reaction evidence="6">
        <text>acetate + ATP = acetyl phosphate + ADP</text>
        <dbReference type="Rhea" id="RHEA:11352"/>
        <dbReference type="ChEBI" id="CHEBI:22191"/>
        <dbReference type="ChEBI" id="CHEBI:30089"/>
        <dbReference type="ChEBI" id="CHEBI:30616"/>
        <dbReference type="ChEBI" id="CHEBI:456216"/>
        <dbReference type="EC" id="2.7.2.1"/>
    </reaction>
</comment>
<dbReference type="InterPro" id="IPR004372">
    <property type="entry name" value="Ac/propionate_kinase"/>
</dbReference>
<feature type="binding site" evidence="6">
    <location>
        <begin position="212"/>
        <end position="216"/>
    </location>
    <ligand>
        <name>ATP</name>
        <dbReference type="ChEBI" id="CHEBI:30616"/>
    </ligand>
</feature>
<feature type="site" description="Transition state stabilizer" evidence="6">
    <location>
        <position position="245"/>
    </location>
</feature>
<keyword evidence="2 6" id="KW-0808">Transferase</keyword>
<dbReference type="CDD" id="cd24010">
    <property type="entry name" value="ASKHA_NBD_AcK_PK"/>
    <property type="match status" value="1"/>
</dbReference>
<comment type="cofactor">
    <cofactor evidence="6">
        <name>Mg(2+)</name>
        <dbReference type="ChEBI" id="CHEBI:18420"/>
    </cofactor>
    <cofactor evidence="6">
        <name>Mn(2+)</name>
        <dbReference type="ChEBI" id="CHEBI:29035"/>
    </cofactor>
    <text evidence="6">Mg(2+). Can also accept Mn(2+).</text>
</comment>
<evidence type="ECO:0000256" key="2">
    <source>
        <dbReference type="ARBA" id="ARBA00022679"/>
    </source>
</evidence>
<feature type="binding site" evidence="6">
    <location>
        <position position="388"/>
    </location>
    <ligand>
        <name>Mg(2+)</name>
        <dbReference type="ChEBI" id="CHEBI:18420"/>
    </ligand>
</feature>
<dbReference type="EMBL" id="FORX01000013">
    <property type="protein sequence ID" value="SFK06173.1"/>
    <property type="molecule type" value="Genomic_DNA"/>
</dbReference>
<evidence type="ECO:0000256" key="6">
    <source>
        <dbReference type="HAMAP-Rule" id="MF_00020"/>
    </source>
</evidence>
<dbReference type="Proteomes" id="UP000198635">
    <property type="component" value="Unassembled WGS sequence"/>
</dbReference>
<dbReference type="RefSeq" id="WP_092376108.1">
    <property type="nucleotide sequence ID" value="NZ_FORX01000013.1"/>
</dbReference>
<dbReference type="GO" id="GO:0008776">
    <property type="term" value="F:acetate kinase activity"/>
    <property type="evidence" value="ECO:0007669"/>
    <property type="project" value="UniProtKB-UniRule"/>
</dbReference>
<dbReference type="NCBIfam" id="TIGR00016">
    <property type="entry name" value="ackA"/>
    <property type="match status" value="1"/>
</dbReference>
<feature type="binding site" evidence="6">
    <location>
        <position position="14"/>
    </location>
    <ligand>
        <name>ATP</name>
        <dbReference type="ChEBI" id="CHEBI:30616"/>
    </ligand>
</feature>
<dbReference type="Gene3D" id="3.30.420.40">
    <property type="match status" value="2"/>
</dbReference>
<evidence type="ECO:0000256" key="5">
    <source>
        <dbReference type="ARBA" id="ARBA00022840"/>
    </source>
</evidence>
<evidence type="ECO:0000256" key="3">
    <source>
        <dbReference type="ARBA" id="ARBA00022741"/>
    </source>
</evidence>
<accession>A0A1I3WG83</accession>
<feature type="binding site" evidence="6">
    <location>
        <begin position="334"/>
        <end position="338"/>
    </location>
    <ligand>
        <name>ATP</name>
        <dbReference type="ChEBI" id="CHEBI:30616"/>
    </ligand>
</feature>
<dbReference type="PANTHER" id="PTHR21060:SF15">
    <property type="entry name" value="ACETATE KINASE-RELATED"/>
    <property type="match status" value="1"/>
</dbReference>
<dbReference type="GO" id="GO:0006083">
    <property type="term" value="P:acetate metabolic process"/>
    <property type="evidence" value="ECO:0007669"/>
    <property type="project" value="TreeGrafter"/>
</dbReference>
<proteinExistence type="inferred from homology"/>
<reference evidence="9" key="1">
    <citation type="submission" date="2016-10" db="EMBL/GenBank/DDBJ databases">
        <authorList>
            <person name="Varghese N."/>
            <person name="Submissions S."/>
        </authorList>
    </citation>
    <scope>NUCLEOTIDE SEQUENCE [LARGE SCALE GENOMIC DNA]</scope>
    <source>
        <strain evidence="9">DSM 5918</strain>
    </source>
</reference>
<keyword evidence="6" id="KW-0460">Magnesium</keyword>
<feature type="binding site" evidence="6">
    <location>
        <position position="95"/>
    </location>
    <ligand>
        <name>substrate</name>
    </ligand>
</feature>
<dbReference type="Pfam" id="PF00871">
    <property type="entry name" value="Acetate_kinase"/>
    <property type="match status" value="1"/>
</dbReference>
<keyword evidence="3 6" id="KW-0547">Nucleotide-binding</keyword>
<dbReference type="HAMAP" id="MF_00020">
    <property type="entry name" value="Acetate_kinase"/>
    <property type="match status" value="1"/>
</dbReference>
<dbReference type="OrthoDB" id="9802453at2"/>
<name>A0A1I3WG83_9BACT</name>
<dbReference type="InterPro" id="IPR043129">
    <property type="entry name" value="ATPase_NBD"/>
</dbReference>
<dbReference type="PRINTS" id="PR00471">
    <property type="entry name" value="ACETATEKNASE"/>
</dbReference>
<feature type="binding site" evidence="6">
    <location>
        <position position="7"/>
    </location>
    <ligand>
        <name>Mg(2+)</name>
        <dbReference type="ChEBI" id="CHEBI:18420"/>
    </ligand>
</feature>
<keyword evidence="9" id="KW-1185">Reference proteome</keyword>
<dbReference type="EC" id="2.7.2.1" evidence="6"/>
<gene>
    <name evidence="6" type="primary">ackA</name>
    <name evidence="8" type="ORF">SAMN04488082_11312</name>
</gene>
<dbReference type="GO" id="GO:0006085">
    <property type="term" value="P:acetyl-CoA biosynthetic process"/>
    <property type="evidence" value="ECO:0007669"/>
    <property type="project" value="UniProtKB-UniRule"/>
</dbReference>
<dbReference type="GO" id="GO:0000287">
    <property type="term" value="F:magnesium ion binding"/>
    <property type="evidence" value="ECO:0007669"/>
    <property type="project" value="UniProtKB-UniRule"/>
</dbReference>
<feature type="site" description="Transition state stabilizer" evidence="6">
    <location>
        <position position="184"/>
    </location>
</feature>
<keyword evidence="6" id="KW-0479">Metal-binding</keyword>
<dbReference type="PANTHER" id="PTHR21060">
    <property type="entry name" value="ACETATE KINASE"/>
    <property type="match status" value="1"/>
</dbReference>